<comment type="caution">
    <text evidence="2">The sequence shown here is derived from an EMBL/GenBank/DDBJ whole genome shotgun (WGS) entry which is preliminary data.</text>
</comment>
<proteinExistence type="predicted"/>
<dbReference type="Pfam" id="PF05713">
    <property type="entry name" value="MobC"/>
    <property type="match status" value="1"/>
</dbReference>
<dbReference type="Proteomes" id="UP000256269">
    <property type="component" value="Unassembled WGS sequence"/>
</dbReference>
<accession>A0A3E0G5H2</accession>
<dbReference type="EMBL" id="QUNO01000038">
    <property type="protein sequence ID" value="REH18022.1"/>
    <property type="molecule type" value="Genomic_DNA"/>
</dbReference>
<gene>
    <name evidence="2" type="ORF">BCF44_1389</name>
</gene>
<organism evidence="2 3">
    <name type="scientific">Kutzneria buriramensis</name>
    <dbReference type="NCBI Taxonomy" id="1045776"/>
    <lineage>
        <taxon>Bacteria</taxon>
        <taxon>Bacillati</taxon>
        <taxon>Actinomycetota</taxon>
        <taxon>Actinomycetes</taxon>
        <taxon>Pseudonocardiales</taxon>
        <taxon>Pseudonocardiaceae</taxon>
        <taxon>Kutzneria</taxon>
    </lineage>
</organism>
<reference evidence="2 3" key="1">
    <citation type="submission" date="2018-08" db="EMBL/GenBank/DDBJ databases">
        <title>Genomic Encyclopedia of Archaeal and Bacterial Type Strains, Phase II (KMG-II): from individual species to whole genera.</title>
        <authorList>
            <person name="Goeker M."/>
        </authorList>
    </citation>
    <scope>NUCLEOTIDE SEQUENCE [LARGE SCALE GENOMIC DNA]</scope>
    <source>
        <strain evidence="2 3">DSM 45791</strain>
    </source>
</reference>
<feature type="domain" description="Bacterial mobilisation" evidence="1">
    <location>
        <begin position="95"/>
        <end position="137"/>
    </location>
</feature>
<dbReference type="AlphaFoldDB" id="A0A3E0G5H2"/>
<protein>
    <submittedName>
        <fullName evidence="2">Mobilization protein MobC</fullName>
    </submittedName>
</protein>
<evidence type="ECO:0000259" key="1">
    <source>
        <dbReference type="Pfam" id="PF05713"/>
    </source>
</evidence>
<evidence type="ECO:0000313" key="2">
    <source>
        <dbReference type="EMBL" id="REH18022.1"/>
    </source>
</evidence>
<keyword evidence="3" id="KW-1185">Reference proteome</keyword>
<sequence length="146" mass="15983">MGNRTTAFELHYTATGRVAGVPGGRKNPVYIRLSDDELRFLESAAAEADIQLSAYVHTAALTFVPGPRSPHRVRPRVRSAARDKALFTELTRHHRQLVGIATNLNQLAHQANLNGWVLPAELADAGVRLASLLEDLSAVLGFLRPR</sequence>
<evidence type="ECO:0000313" key="3">
    <source>
        <dbReference type="Proteomes" id="UP000256269"/>
    </source>
</evidence>
<dbReference type="RefSeq" id="WP_116182231.1">
    <property type="nucleotide sequence ID" value="NZ_CP144378.1"/>
</dbReference>
<name>A0A3E0G5H2_9PSEU</name>
<dbReference type="InterPro" id="IPR008687">
    <property type="entry name" value="MobC"/>
</dbReference>